<organism evidence="2 3">
    <name type="scientific">Galemys pyrenaicus</name>
    <name type="common">Iberian desman</name>
    <name type="synonym">Pyrenean desman</name>
    <dbReference type="NCBI Taxonomy" id="202257"/>
    <lineage>
        <taxon>Eukaryota</taxon>
        <taxon>Metazoa</taxon>
        <taxon>Chordata</taxon>
        <taxon>Craniata</taxon>
        <taxon>Vertebrata</taxon>
        <taxon>Euteleostomi</taxon>
        <taxon>Mammalia</taxon>
        <taxon>Eutheria</taxon>
        <taxon>Laurasiatheria</taxon>
        <taxon>Eulipotyphla</taxon>
        <taxon>Talpidae</taxon>
        <taxon>Galemys</taxon>
    </lineage>
</organism>
<proteinExistence type="predicted"/>
<reference evidence="2" key="1">
    <citation type="journal article" date="2021" name="Evol. Appl.">
        <title>The genome of the Pyrenean desman and the effects of bottlenecks and inbreeding on the genomic landscape of an endangered species.</title>
        <authorList>
            <person name="Escoda L."/>
            <person name="Castresana J."/>
        </authorList>
    </citation>
    <scope>NUCLEOTIDE SEQUENCE</scope>
    <source>
        <strain evidence="2">IBE-C5619</strain>
    </source>
</reference>
<dbReference type="AlphaFoldDB" id="A0A8J6AMG4"/>
<keyword evidence="3" id="KW-1185">Reference proteome</keyword>
<keyword evidence="2" id="KW-0396">Initiation factor</keyword>
<name>A0A8J6AMG4_GALPY</name>
<dbReference type="OrthoDB" id="2194683at2759"/>
<evidence type="ECO:0000313" key="3">
    <source>
        <dbReference type="Proteomes" id="UP000700334"/>
    </source>
</evidence>
<protein>
    <submittedName>
        <fullName evidence="2">Eukaryotic translation initiation factor 2A</fullName>
    </submittedName>
</protein>
<evidence type="ECO:0000313" key="2">
    <source>
        <dbReference type="EMBL" id="KAG8523543.1"/>
    </source>
</evidence>
<gene>
    <name evidence="2" type="ORF">J0S82_012155</name>
</gene>
<dbReference type="EMBL" id="JAGFMF010011406">
    <property type="protein sequence ID" value="KAG8523543.1"/>
    <property type="molecule type" value="Genomic_DNA"/>
</dbReference>
<evidence type="ECO:0000256" key="1">
    <source>
        <dbReference type="SAM" id="MobiDB-lite"/>
    </source>
</evidence>
<dbReference type="Proteomes" id="UP000700334">
    <property type="component" value="Unassembled WGS sequence"/>
</dbReference>
<feature type="region of interest" description="Disordered" evidence="1">
    <location>
        <begin position="304"/>
        <end position="328"/>
    </location>
</feature>
<accession>A0A8J6AMG4</accession>
<keyword evidence="2" id="KW-0648">Protein biosynthesis</keyword>
<comment type="caution">
    <text evidence="2">The sequence shown here is derived from an EMBL/GenBank/DDBJ whole genome shotgun (WGS) entry which is preliminary data.</text>
</comment>
<sequence>VSFATCASLVGHSTSSPVALAPDSGLKTSDLQRCPLLALLHSQPGRTFSLENFSLEKMHQEQQTQSRTHSSTEFYVIYGFMPAKATIFNLKCDPPVSPQFAEYADGEHILSAMHASRLYVSNWHKLRHYASLVLATFFGCNISHKTITYQVVAMVEGLSALRNKPITSSKLPEKKSQTGNDKPLSKAAFKNQRKCEMTKLQSRKYDGRSPEAHPQAYHVQMRNWGKASHSPNPHSHARPILIPLFAPHPGAKYAPLPICPDFPFQLSWAEADCWAGADFQLIHTGRRGRVQLRAPLLKCFHPCPSGQSRKGRQAPTGPSGLQQDSGRAEDPLDLGKHWSCSPQWRLNFNLPRRTAPECSWEPWQTGKSTRKEKVLLSMSAASSAPERQPLPFILRPTRVILGLGFGAPMELSESDLESSLQMLGVQPLEPSEGHHGFLLRQLYNDSCSEARDLELMHPASWRRGAALAQTFRGTWSTSLSERDSLAGTVTHWHKSMTRQVGNQSDPHPDESVISHFGEPSSMVEQRNMLPEPREVFPHSWLVPGKTQSRKLKIHEETPGGSQRGSGETKAWPMMEKFPEKDTDMNGAEFCIQDPTGLTPSSYVSKPSQTLFTLLCEDGPQGAACWLTTPHKGPQTQATACSSLCGAGILVVVEVHRDVEKG</sequence>
<dbReference type="GO" id="GO:0003743">
    <property type="term" value="F:translation initiation factor activity"/>
    <property type="evidence" value="ECO:0007669"/>
    <property type="project" value="UniProtKB-KW"/>
</dbReference>
<feature type="non-terminal residue" evidence="2">
    <location>
        <position position="1"/>
    </location>
</feature>